<dbReference type="AlphaFoldDB" id="A0A8S1JWC3"/>
<dbReference type="Proteomes" id="UP000692954">
    <property type="component" value="Unassembled WGS sequence"/>
</dbReference>
<protein>
    <submittedName>
        <fullName evidence="1">Uncharacterized protein</fullName>
    </submittedName>
</protein>
<evidence type="ECO:0000313" key="1">
    <source>
        <dbReference type="EMBL" id="CAD8045819.1"/>
    </source>
</evidence>
<dbReference type="OrthoDB" id="298034at2759"/>
<comment type="caution">
    <text evidence="1">The sequence shown here is derived from an EMBL/GenBank/DDBJ whole genome shotgun (WGS) entry which is preliminary data.</text>
</comment>
<evidence type="ECO:0000313" key="2">
    <source>
        <dbReference type="Proteomes" id="UP000692954"/>
    </source>
</evidence>
<accession>A0A8S1JWC3</accession>
<proteinExistence type="predicted"/>
<sequence>MDQHIYKNVAEYRQHVFQKNVAYYVEFFVTQKLGQEAELNLQCTFSRIPVKTPIRHQNVANIKCIFELEQWLEFFETKLNDQNNFSCPGCKQYVYFADFGLDFTLYNILAQKQKLEQSGQKFLNDKIIYKLINGKANYFAILKQDKQTRVKIPGAYPIVRVSVQNNNFNTKNLNPRQKEIYEQLNYTISKIQELITQKIYQGKQNGQQINAIKQLYQAKNNQLKDTFRESQNLIELGVKSLETQFVFGLKKLQKDGKNAGSVLIVYYPHLGIWADYELKTTPEKHFQFEYQLYAKEQSLEKENVIYVIGGRVSNLVPTNVFVRIRFPKDPFSKDNNATVEYLPNLPNEGYNYLGGCYNNNVYIFCGQKRTTDKQSGIIVDTIFDVGYVFKNGQWNKINQKVERRYDGSCTIIKHQKYNKCLLLYGGIEQLLDGRMGYNVQQQQHLTQVFSFQQEKFLGNGFMLQFSNKNEDRYQKNMLSSPVFSVPYGAHSELLISGEFLKKNWKESREVYVFDWADGTIKKNQLQKQPLEQFVLSHIKRNFNYGGPEFLQPIQDVEGAFLFGNYCTIHQEEIQIDQRNSIQNFTLFEYKVANGEVSTRSYMQRDNSIQLAVETLSKLADSENKKL</sequence>
<name>A0A8S1JWC3_9CILI</name>
<dbReference type="EMBL" id="CAJJDN010000001">
    <property type="protein sequence ID" value="CAD8045819.1"/>
    <property type="molecule type" value="Genomic_DNA"/>
</dbReference>
<organism evidence="1 2">
    <name type="scientific">Paramecium sonneborni</name>
    <dbReference type="NCBI Taxonomy" id="65129"/>
    <lineage>
        <taxon>Eukaryota</taxon>
        <taxon>Sar</taxon>
        <taxon>Alveolata</taxon>
        <taxon>Ciliophora</taxon>
        <taxon>Intramacronucleata</taxon>
        <taxon>Oligohymenophorea</taxon>
        <taxon>Peniculida</taxon>
        <taxon>Parameciidae</taxon>
        <taxon>Paramecium</taxon>
    </lineage>
</organism>
<gene>
    <name evidence="1" type="ORF">PSON_ATCC_30995.1.T0010301</name>
</gene>
<keyword evidence="2" id="KW-1185">Reference proteome</keyword>
<reference evidence="1" key="1">
    <citation type="submission" date="2021-01" db="EMBL/GenBank/DDBJ databases">
        <authorList>
            <consortium name="Genoscope - CEA"/>
            <person name="William W."/>
        </authorList>
    </citation>
    <scope>NUCLEOTIDE SEQUENCE</scope>
</reference>